<keyword evidence="3" id="KW-0067">ATP-binding</keyword>
<feature type="domain" description="AAA+ ATPase" evidence="4">
    <location>
        <begin position="278"/>
        <end position="420"/>
    </location>
</feature>
<dbReference type="AlphaFoldDB" id="A0A7Y0K903"/>
<evidence type="ECO:0000313" key="5">
    <source>
        <dbReference type="EMBL" id="NMO77743.1"/>
    </source>
</evidence>
<dbReference type="Pfam" id="PF17866">
    <property type="entry name" value="AAA_lid_6"/>
    <property type="match status" value="2"/>
</dbReference>
<keyword evidence="6" id="KW-1185">Reference proteome</keyword>
<dbReference type="CDD" id="cd00009">
    <property type="entry name" value="AAA"/>
    <property type="match status" value="1"/>
</dbReference>
<comment type="similarity">
    <text evidence="1">Belongs to the CbxX/CfxQ family.</text>
</comment>
<dbReference type="SMART" id="SM00382">
    <property type="entry name" value="AAA"/>
    <property type="match status" value="2"/>
</dbReference>
<dbReference type="EMBL" id="JABBPK010000001">
    <property type="protein sequence ID" value="NMO77743.1"/>
    <property type="molecule type" value="Genomic_DNA"/>
</dbReference>
<dbReference type="Proteomes" id="UP000588491">
    <property type="component" value="Unassembled WGS sequence"/>
</dbReference>
<dbReference type="InterPro" id="IPR050773">
    <property type="entry name" value="CbxX/CfxQ_RuBisCO_ESX"/>
</dbReference>
<dbReference type="InterPro" id="IPR027417">
    <property type="entry name" value="P-loop_NTPase"/>
</dbReference>
<evidence type="ECO:0000259" key="4">
    <source>
        <dbReference type="SMART" id="SM00382"/>
    </source>
</evidence>
<dbReference type="FunFam" id="3.40.50.300:FF:000216">
    <property type="entry name" value="Type VII secretion ATPase EccA"/>
    <property type="match status" value="2"/>
</dbReference>
<dbReference type="GO" id="GO:0005524">
    <property type="term" value="F:ATP binding"/>
    <property type="evidence" value="ECO:0007669"/>
    <property type="project" value="UniProtKB-KW"/>
</dbReference>
<name>A0A7Y0K903_9BACI</name>
<dbReference type="Gene3D" id="1.10.8.60">
    <property type="match status" value="1"/>
</dbReference>
<proteinExistence type="inferred from homology"/>
<evidence type="ECO:0000256" key="1">
    <source>
        <dbReference type="ARBA" id="ARBA00010378"/>
    </source>
</evidence>
<dbReference type="GO" id="GO:0016887">
    <property type="term" value="F:ATP hydrolysis activity"/>
    <property type="evidence" value="ECO:0007669"/>
    <property type="project" value="InterPro"/>
</dbReference>
<dbReference type="Gene3D" id="3.40.50.300">
    <property type="entry name" value="P-loop containing nucleotide triphosphate hydrolases"/>
    <property type="match status" value="2"/>
</dbReference>
<dbReference type="RefSeq" id="WP_169188559.1">
    <property type="nucleotide sequence ID" value="NZ_JABBPK010000001.1"/>
</dbReference>
<protein>
    <submittedName>
        <fullName evidence="5">AAA family ATPase</fullName>
    </submittedName>
</protein>
<evidence type="ECO:0000313" key="6">
    <source>
        <dbReference type="Proteomes" id="UP000588491"/>
    </source>
</evidence>
<dbReference type="PANTHER" id="PTHR43392:SF2">
    <property type="entry name" value="AAA-TYPE ATPASE FAMILY PROTEIN _ ANKYRIN REPEAT FAMILY PROTEIN"/>
    <property type="match status" value="1"/>
</dbReference>
<dbReference type="Pfam" id="PF00004">
    <property type="entry name" value="AAA"/>
    <property type="match status" value="2"/>
</dbReference>
<comment type="caution">
    <text evidence="5">The sequence shown here is derived from an EMBL/GenBank/DDBJ whole genome shotgun (WGS) entry which is preliminary data.</text>
</comment>
<dbReference type="PANTHER" id="PTHR43392">
    <property type="entry name" value="AAA-TYPE ATPASE FAMILY PROTEIN / ANKYRIN REPEAT FAMILY PROTEIN"/>
    <property type="match status" value="1"/>
</dbReference>
<evidence type="ECO:0000256" key="2">
    <source>
        <dbReference type="ARBA" id="ARBA00022741"/>
    </source>
</evidence>
<dbReference type="InterPro" id="IPR003593">
    <property type="entry name" value="AAA+_ATPase"/>
</dbReference>
<reference evidence="5 6" key="1">
    <citation type="submission" date="2020-04" db="EMBL/GenBank/DDBJ databases">
        <title>Bacillus sp. UniB3 isolated from commercial digestive syrup.</title>
        <authorList>
            <person name="Thorat V."/>
            <person name="Kirdat K."/>
            <person name="Tiwarekar B."/>
            <person name="Yadav A."/>
        </authorList>
    </citation>
    <scope>NUCLEOTIDE SEQUENCE [LARGE SCALE GENOMIC DNA]</scope>
    <source>
        <strain evidence="5 6">UniB3</strain>
    </source>
</reference>
<gene>
    <name evidence="5" type="ORF">HHU08_12120</name>
</gene>
<feature type="domain" description="AAA+ ATPase" evidence="4">
    <location>
        <begin position="551"/>
        <end position="689"/>
    </location>
</feature>
<evidence type="ECO:0000256" key="3">
    <source>
        <dbReference type="ARBA" id="ARBA00022840"/>
    </source>
</evidence>
<dbReference type="InterPro" id="IPR003959">
    <property type="entry name" value="ATPase_AAA_core"/>
</dbReference>
<dbReference type="InterPro" id="IPR000641">
    <property type="entry name" value="CbxX/CfxQ"/>
</dbReference>
<keyword evidence="2" id="KW-0547">Nucleotide-binding</keyword>
<organism evidence="5 6">
    <name type="scientific">Niallia alba</name>
    <dbReference type="NCBI Taxonomy" id="2729105"/>
    <lineage>
        <taxon>Bacteria</taxon>
        <taxon>Bacillati</taxon>
        <taxon>Bacillota</taxon>
        <taxon>Bacilli</taxon>
        <taxon>Bacillales</taxon>
        <taxon>Bacillaceae</taxon>
        <taxon>Niallia</taxon>
    </lineage>
</organism>
<accession>A0A7Y0K903</accession>
<dbReference type="PRINTS" id="PR00819">
    <property type="entry name" value="CBXCFQXSUPER"/>
</dbReference>
<dbReference type="SUPFAM" id="SSF52540">
    <property type="entry name" value="P-loop containing nucleoside triphosphate hydrolases"/>
    <property type="match status" value="2"/>
</dbReference>
<sequence length="780" mass="87898">MNTEKMKINVRQHDILSFEKEFAENGFVKDEKPLLNKIQELNEAQNPIEISQLLTIAALSRMHGNQKDTIAVAWLNKAIELNSENTMALKYLSQYDWKNFSSLLEQLVFPNIRETDNRTAKRKIAEQYINNCRTFLEQIEEEVAHIKNQKKNAALYENKPAVAKYEEMEETLGEVIEKTSALLKSAEEYEESISGVFHTSIYYESVKKLIEELQELKKEWTNLFIEEEQGDAASLSSLEELEQMVGLDTVKKRVRDFYQFLSYQKSRKKLGFMIQDELSLNMIFTGNPGTGKTTLARLMAKIYHELGVLPSAEVVETDRSQLIGGYMGQTEENVRSVVKQAVGGVLFIDEAYSLKREGQSGNDYGQTAIDTLVSLMTGSEFGGKFAVILAGYPEEMRQFLDGNHGLRSRFPASNMIHLPDYTPNELLAIGERIVSANDYVLTEDGKRALLKRVEKEQVDESFGNARAVRNIVLDAIFSKGSRKSNDQEILKYTLLQESDFVCEEENNSIDPAKELNNLIGLAKVKEEIKKIIAFVKVQQLRQTKAKKNLPIQLHAVFTGNPGTGKTTVAKLYAQFLKDCGILKRGHLVVTSRADFVAGYVGQSAIKTRKKIREALGGVLFIDEAYSLLGTSGQDFGKEVIDTLVMEMTNHNENLVVILAGYPNETSALLQSNPGLTSRFKKFIHFDDYSPAELIEIMKMYAANYDYALSDEAITMLEDQLPTVSTDGNGRFATNIMDEAVQLQALRLSDQLEQGINPDVSTISADDIKYVLNGYRRKFEG</sequence>
<dbReference type="InterPro" id="IPR041627">
    <property type="entry name" value="AAA_lid_6"/>
</dbReference>